<evidence type="ECO:0000313" key="2">
    <source>
        <dbReference type="EMBL" id="RZS76203.1"/>
    </source>
</evidence>
<dbReference type="CDD" id="cd16018">
    <property type="entry name" value="Enpp"/>
    <property type="match status" value="1"/>
</dbReference>
<dbReference type="Proteomes" id="UP000293874">
    <property type="component" value="Unassembled WGS sequence"/>
</dbReference>
<protein>
    <submittedName>
        <fullName evidence="2">Putative AlkP superfamily pyrophosphatase or phosphodiesterase</fullName>
    </submittedName>
</protein>
<dbReference type="RefSeq" id="WP_130540517.1">
    <property type="nucleotide sequence ID" value="NZ_CP042431.1"/>
</dbReference>
<reference evidence="2 3" key="1">
    <citation type="submission" date="2019-02" db="EMBL/GenBank/DDBJ databases">
        <title>Genomic Encyclopedia of Type Strains, Phase IV (KMG-IV): sequencing the most valuable type-strain genomes for metagenomic binning, comparative biology and taxonomic classification.</title>
        <authorList>
            <person name="Goeker M."/>
        </authorList>
    </citation>
    <scope>NUCLEOTIDE SEQUENCE [LARGE SCALE GENOMIC DNA]</scope>
    <source>
        <strain evidence="2 3">DSM 18116</strain>
    </source>
</reference>
<dbReference type="PANTHER" id="PTHR10151">
    <property type="entry name" value="ECTONUCLEOTIDE PYROPHOSPHATASE/PHOSPHODIESTERASE"/>
    <property type="match status" value="1"/>
</dbReference>
<keyword evidence="3" id="KW-1185">Reference proteome</keyword>
<name>A0A4Q7N573_9BACT</name>
<dbReference type="EMBL" id="SGXA01000001">
    <property type="protein sequence ID" value="RZS76203.1"/>
    <property type="molecule type" value="Genomic_DNA"/>
</dbReference>
<feature type="signal peptide" evidence="1">
    <location>
        <begin position="1"/>
        <end position="21"/>
    </location>
</feature>
<feature type="chain" id="PRO_5020251706" evidence="1">
    <location>
        <begin position="22"/>
        <end position="449"/>
    </location>
</feature>
<gene>
    <name evidence="2" type="ORF">EV199_2082</name>
</gene>
<dbReference type="Gene3D" id="3.40.720.10">
    <property type="entry name" value="Alkaline Phosphatase, subunit A"/>
    <property type="match status" value="1"/>
</dbReference>
<dbReference type="AlphaFoldDB" id="A0A4Q7N573"/>
<sequence length="449" mass="48694">MRNKIIALLVASSAFYSSVVAQQKAKYVILVSIDGFRSDFYKDPSWATPYLQQMAKAGVYAQGVNGVFPTVTYPSHTTLVTGVTPSKHGILYNTMPDPGSEGGQWYTETKQIQSETIWEAVRKAGMKSASVSWPVSVGAPIDYNIPEIWDKQNASDRRGATAQYATPKGLFEEVVENATGKMQINDYNLSSPSMDQNLARIAGYIIRTYKPNLLTIHLPCTDGAQHAEGRESELLRRTISGADNAIGIIIDALQKAGIKDSTAIIVSGDHGFVDTHSSFAPNVWLAKKGLTGKGKDDWKAWFIPTGGAAFLRLKNPNDKATLQQVRQMLEELPEGYKKQFRIIEKPELVKSGCDPEAVLALAAVQGITFNSAATGEEFRTGKGGTHGYYPDFAEIQTGFVASGAGIRKGGVIPVMSLTDVAPTVAYLLGIELKSATGIVYPGMMEQKKK</sequence>
<dbReference type="SUPFAM" id="SSF53649">
    <property type="entry name" value="Alkaline phosphatase-like"/>
    <property type="match status" value="1"/>
</dbReference>
<proteinExistence type="predicted"/>
<keyword evidence="1" id="KW-0732">Signal</keyword>
<comment type="caution">
    <text evidence="2">The sequence shown here is derived from an EMBL/GenBank/DDBJ whole genome shotgun (WGS) entry which is preliminary data.</text>
</comment>
<dbReference type="PANTHER" id="PTHR10151:SF120">
    <property type="entry name" value="BIS(5'-ADENOSYL)-TRIPHOSPHATASE"/>
    <property type="match status" value="1"/>
</dbReference>
<dbReference type="OrthoDB" id="9779418at2"/>
<evidence type="ECO:0000256" key="1">
    <source>
        <dbReference type="SAM" id="SignalP"/>
    </source>
</evidence>
<evidence type="ECO:0000313" key="3">
    <source>
        <dbReference type="Proteomes" id="UP000293874"/>
    </source>
</evidence>
<dbReference type="Pfam" id="PF01663">
    <property type="entry name" value="Phosphodiest"/>
    <property type="match status" value="1"/>
</dbReference>
<organism evidence="2 3">
    <name type="scientific">Pseudobacter ginsenosidimutans</name>
    <dbReference type="NCBI Taxonomy" id="661488"/>
    <lineage>
        <taxon>Bacteria</taxon>
        <taxon>Pseudomonadati</taxon>
        <taxon>Bacteroidota</taxon>
        <taxon>Chitinophagia</taxon>
        <taxon>Chitinophagales</taxon>
        <taxon>Chitinophagaceae</taxon>
        <taxon>Pseudobacter</taxon>
    </lineage>
</organism>
<dbReference type="InterPro" id="IPR017850">
    <property type="entry name" value="Alkaline_phosphatase_core_sf"/>
</dbReference>
<accession>A0A4Q7N573</accession>
<dbReference type="GO" id="GO:0016787">
    <property type="term" value="F:hydrolase activity"/>
    <property type="evidence" value="ECO:0007669"/>
    <property type="project" value="UniProtKB-ARBA"/>
</dbReference>
<dbReference type="InterPro" id="IPR002591">
    <property type="entry name" value="Phosphodiest/P_Trfase"/>
</dbReference>